<dbReference type="AlphaFoldDB" id="A0A7T8GVJ8"/>
<organism evidence="2 4">
    <name type="scientific">Caligus rogercresseyi</name>
    <name type="common">Sea louse</name>
    <dbReference type="NCBI Taxonomy" id="217165"/>
    <lineage>
        <taxon>Eukaryota</taxon>
        <taxon>Metazoa</taxon>
        <taxon>Ecdysozoa</taxon>
        <taxon>Arthropoda</taxon>
        <taxon>Crustacea</taxon>
        <taxon>Multicrustacea</taxon>
        <taxon>Hexanauplia</taxon>
        <taxon>Copepoda</taxon>
        <taxon>Siphonostomatoida</taxon>
        <taxon>Caligidae</taxon>
        <taxon>Caligus</taxon>
    </lineage>
</organism>
<reference evidence="2" key="2">
    <citation type="journal article" name="Sci. Data">
        <title>Chromosome-scale genome assembly of the sea louse Caligus rogercresseyi by SMRT sequencing and Hi-C analysis.</title>
        <authorList>
            <person name="Gallardo-Escarate C."/>
            <person name="Valenzuela-Munoz V."/>
            <person name="Nunez-Acuna G."/>
            <person name="Valenzuela-Miranda D."/>
            <person name="Goncalves A.T."/>
            <person name="Escobar-Sepulveda H."/>
            <person name="Liachko I."/>
            <person name="Nelson B."/>
            <person name="Roberts S."/>
            <person name="Warren W."/>
        </authorList>
    </citation>
    <scope>NUCLEOTIDE SEQUENCE</scope>
    <source>
        <tissue evidence="2">Whole tissue</tissue>
    </source>
</reference>
<proteinExistence type="predicted"/>
<gene>
    <name evidence="2" type="ORF">FKW44_019246</name>
    <name evidence="3" type="ORF">FKW44_019247</name>
</gene>
<dbReference type="EMBL" id="CP045902">
    <property type="protein sequence ID" value="QQP38623.1"/>
    <property type="molecule type" value="Genomic_DNA"/>
</dbReference>
<dbReference type="Proteomes" id="UP000595437">
    <property type="component" value="Chromosome 13"/>
</dbReference>
<name>A0A7T8GVJ8_CALRO</name>
<feature type="region of interest" description="Disordered" evidence="1">
    <location>
        <begin position="90"/>
        <end position="110"/>
    </location>
</feature>
<evidence type="ECO:0000313" key="4">
    <source>
        <dbReference type="Proteomes" id="UP000595437"/>
    </source>
</evidence>
<accession>A0A7T8GVJ8</accession>
<dbReference type="EMBL" id="CP045902">
    <property type="protein sequence ID" value="QQP38624.1"/>
    <property type="molecule type" value="Genomic_DNA"/>
</dbReference>
<protein>
    <submittedName>
        <fullName evidence="2">Uncharacterized protein</fullName>
    </submittedName>
</protein>
<reference evidence="4" key="1">
    <citation type="submission" date="2021-01" db="EMBL/GenBank/DDBJ databases">
        <title>Caligus Genome Assembly.</title>
        <authorList>
            <person name="Gallardo-Escarate C."/>
        </authorList>
    </citation>
    <scope>NUCLEOTIDE SEQUENCE [LARGE SCALE GENOMIC DNA]</scope>
</reference>
<evidence type="ECO:0000256" key="1">
    <source>
        <dbReference type="SAM" id="MobiDB-lite"/>
    </source>
</evidence>
<evidence type="ECO:0000313" key="3">
    <source>
        <dbReference type="EMBL" id="QQP38624.1"/>
    </source>
</evidence>
<evidence type="ECO:0000313" key="2">
    <source>
        <dbReference type="EMBL" id="QQP38623.1"/>
    </source>
</evidence>
<feature type="non-terminal residue" evidence="2">
    <location>
        <position position="156"/>
    </location>
</feature>
<feature type="non-terminal residue" evidence="2">
    <location>
        <position position="1"/>
    </location>
</feature>
<sequence length="156" mass="17576">NEPVNNGNKPQILCDQGTEVIAQIYKKNTKVLKFVSHTVSTSPFIGSPYVSSECNSFPLFYRDILFKQFQYIKQEPLEQEEECIVQPQDSAAVPLGGPTSSQSESPSKSISNVVEGSFNISLELREALCALPGFKKDQTLFQYNEVRWEIILLLLR</sequence>
<feature type="compositionally biased region" description="Low complexity" evidence="1">
    <location>
        <begin position="100"/>
        <end position="110"/>
    </location>
</feature>
<keyword evidence="4" id="KW-1185">Reference proteome</keyword>